<dbReference type="GO" id="GO:0030488">
    <property type="term" value="P:tRNA methylation"/>
    <property type="evidence" value="ECO:0007669"/>
    <property type="project" value="InterPro"/>
</dbReference>
<dbReference type="EMBL" id="NPIC01000001">
    <property type="protein sequence ID" value="RDL41101.1"/>
    <property type="molecule type" value="Genomic_DNA"/>
</dbReference>
<evidence type="ECO:0000256" key="2">
    <source>
        <dbReference type="ARBA" id="ARBA00015963"/>
    </source>
</evidence>
<dbReference type="InterPro" id="IPR029063">
    <property type="entry name" value="SAM-dependent_MTases_sf"/>
</dbReference>
<dbReference type="GO" id="GO:0005739">
    <property type="term" value="C:mitochondrion"/>
    <property type="evidence" value="ECO:0007669"/>
    <property type="project" value="TreeGrafter"/>
</dbReference>
<evidence type="ECO:0000256" key="3">
    <source>
        <dbReference type="ARBA" id="ARBA00033309"/>
    </source>
</evidence>
<evidence type="ECO:0000313" key="4">
    <source>
        <dbReference type="EMBL" id="RDL41101.1"/>
    </source>
</evidence>
<sequence>MTTLSRSIAHGFVRSTGAGVRPRFNPHGQAFPSICFPCRRRLFSNGVIQENDLVLLRRIDSPGTNPVLSQRLKPNGRVELQRDYIPHERIINQSLRDVVKTRKGKEYRVYQPSLGQYTDFTPRLVTPVYSQDAHAILALLDLHPTTPGSTDATNTDRLEIFEAGTGHGALTLHLARAIHAANTTPPTIPDNEDVSPLAEGGGSVAMNELAAAERSGQETYRAWRASRRAVIHSLDSSSRHSAHAERVVKNFRNGMYFHNIDFHVGSINEYLSERLTENGGVPFLDHAILDLPGCGDYFEIASAALKPNGSLLVFCPSITQINSCVLDSKKNGFPLFLETVVELGTGAGVGGREWDVRQVRPRAYVKAQAEAAKVDQPQQNDMAAADEVVAGVHPHEPAAKLNSDGWELICRPKVGERVSGGGFLGLWRKMCFGQKLPSEKPEVDNPTEM</sequence>
<evidence type="ECO:0000313" key="5">
    <source>
        <dbReference type="Proteomes" id="UP000254866"/>
    </source>
</evidence>
<dbReference type="OrthoDB" id="5585464at2759"/>
<accession>A0A370U009</accession>
<dbReference type="AlphaFoldDB" id="A0A370U009"/>
<keyword evidence="5" id="KW-1185">Reference proteome</keyword>
<dbReference type="GO" id="GO:0031515">
    <property type="term" value="C:tRNA (m1A) methyltransferase complex"/>
    <property type="evidence" value="ECO:0007669"/>
    <property type="project" value="InterPro"/>
</dbReference>
<name>A0A370U009_9HELO</name>
<dbReference type="GO" id="GO:0160107">
    <property type="term" value="F:tRNA (adenine(58)-N1)-methyltransferase activity"/>
    <property type="evidence" value="ECO:0007669"/>
    <property type="project" value="UniProtKB-EC"/>
</dbReference>
<dbReference type="PANTHER" id="PTHR12133">
    <property type="entry name" value="TRNA (ADENINE(58)-N(1))-METHYLTRANSFERASE"/>
    <property type="match status" value="1"/>
</dbReference>
<dbReference type="Gene3D" id="3.10.330.20">
    <property type="match status" value="1"/>
</dbReference>
<gene>
    <name evidence="4" type="ORF">BP5553_01080</name>
</gene>
<dbReference type="Proteomes" id="UP000254866">
    <property type="component" value="Unassembled WGS sequence"/>
</dbReference>
<organism evidence="4 5">
    <name type="scientific">Venustampulla echinocandica</name>
    <dbReference type="NCBI Taxonomy" id="2656787"/>
    <lineage>
        <taxon>Eukaryota</taxon>
        <taxon>Fungi</taxon>
        <taxon>Dikarya</taxon>
        <taxon>Ascomycota</taxon>
        <taxon>Pezizomycotina</taxon>
        <taxon>Leotiomycetes</taxon>
        <taxon>Helotiales</taxon>
        <taxon>Pleuroascaceae</taxon>
        <taxon>Venustampulla</taxon>
    </lineage>
</organism>
<dbReference type="SUPFAM" id="SSF53335">
    <property type="entry name" value="S-adenosyl-L-methionine-dependent methyltransferases"/>
    <property type="match status" value="1"/>
</dbReference>
<dbReference type="RefSeq" id="XP_031873757.1">
    <property type="nucleotide sequence ID" value="XM_032009703.1"/>
</dbReference>
<proteinExistence type="predicted"/>
<evidence type="ECO:0000256" key="1">
    <source>
        <dbReference type="ARBA" id="ARBA00012796"/>
    </source>
</evidence>
<protein>
    <recommendedName>
        <fullName evidence="2">tRNA (adenine(58)-N(1))-methyltransferase catalytic subunit TRM61</fullName>
        <ecNumber evidence="1">2.1.1.220</ecNumber>
    </recommendedName>
    <alternativeName>
        <fullName evidence="3">tRNA(m1A58)-methyltransferase subunit TRM61</fullName>
    </alternativeName>
</protein>
<reference evidence="4 5" key="1">
    <citation type="journal article" date="2018" name="IMA Fungus">
        <title>IMA Genome-F 9: Draft genome sequence of Annulohypoxylon stygium, Aspergillus mulundensis, Berkeleyomyces basicola (syn. Thielaviopsis basicola), Ceratocystis smalleyi, two Cercospora beticola strains, Coleophoma cylindrospora, Fusarium fracticaudum, Phialophora cf. hyalina, and Morchella septimelata.</title>
        <authorList>
            <person name="Wingfield B.D."/>
            <person name="Bills G.F."/>
            <person name="Dong Y."/>
            <person name="Huang W."/>
            <person name="Nel W.J."/>
            <person name="Swalarsk-Parry B.S."/>
            <person name="Vaghefi N."/>
            <person name="Wilken P.M."/>
            <person name="An Z."/>
            <person name="de Beer Z.W."/>
            <person name="De Vos L."/>
            <person name="Chen L."/>
            <person name="Duong T.A."/>
            <person name="Gao Y."/>
            <person name="Hammerbacher A."/>
            <person name="Kikkert J.R."/>
            <person name="Li Y."/>
            <person name="Li H."/>
            <person name="Li K."/>
            <person name="Li Q."/>
            <person name="Liu X."/>
            <person name="Ma X."/>
            <person name="Naidoo K."/>
            <person name="Pethybridge S.J."/>
            <person name="Sun J."/>
            <person name="Steenkamp E.T."/>
            <person name="van der Nest M.A."/>
            <person name="van Wyk S."/>
            <person name="Wingfield M.J."/>
            <person name="Xiong C."/>
            <person name="Yue Q."/>
            <person name="Zhang X."/>
        </authorList>
    </citation>
    <scope>NUCLEOTIDE SEQUENCE [LARGE SCALE GENOMIC DNA]</scope>
    <source>
        <strain evidence="4 5">BP 5553</strain>
    </source>
</reference>
<dbReference type="PROSITE" id="PS51620">
    <property type="entry name" value="SAM_TRM61"/>
    <property type="match status" value="1"/>
</dbReference>
<dbReference type="Gene3D" id="3.40.50.150">
    <property type="entry name" value="Vaccinia Virus protein VP39"/>
    <property type="match status" value="1"/>
</dbReference>
<dbReference type="GeneID" id="43593929"/>
<dbReference type="EC" id="2.1.1.220" evidence="1"/>
<comment type="caution">
    <text evidence="4">The sequence shown here is derived from an EMBL/GenBank/DDBJ whole genome shotgun (WGS) entry which is preliminary data.</text>
</comment>
<dbReference type="STRING" id="2656787.A0A370U009"/>
<dbReference type="PANTHER" id="PTHR12133:SF1">
    <property type="entry name" value="TRNA (ADENINE(58)-N(1))-METHYLTRANSFERASE, MITOCHONDRIAL"/>
    <property type="match status" value="1"/>
</dbReference>
<dbReference type="InterPro" id="IPR014816">
    <property type="entry name" value="tRNA_MeTrfase_Gcd14"/>
</dbReference>